<evidence type="ECO:0000256" key="1">
    <source>
        <dbReference type="ARBA" id="ARBA00022734"/>
    </source>
</evidence>
<dbReference type="InterPro" id="IPR013320">
    <property type="entry name" value="ConA-like_dom_sf"/>
</dbReference>
<protein>
    <recommendedName>
        <fullName evidence="2">Galectin</fullName>
    </recommendedName>
</protein>
<gene>
    <name evidence="6" type="primary">LOC105231630</name>
</gene>
<evidence type="ECO:0000313" key="4">
    <source>
        <dbReference type="EMBL" id="JAC45716.1"/>
    </source>
</evidence>
<dbReference type="EMBL" id="GAKP01013236">
    <property type="protein sequence ID" value="JAC45716.1"/>
    <property type="molecule type" value="Transcribed_RNA"/>
</dbReference>
<feature type="domain" description="Galectin" evidence="3">
    <location>
        <begin position="6"/>
        <end position="177"/>
    </location>
</feature>
<dbReference type="SUPFAM" id="SSF49899">
    <property type="entry name" value="Concanavalin A-like lectins/glucanases"/>
    <property type="match status" value="1"/>
</dbReference>
<dbReference type="Gene3D" id="2.60.120.200">
    <property type="match status" value="1"/>
</dbReference>
<dbReference type="GeneID" id="105231630"/>
<evidence type="ECO:0000256" key="2">
    <source>
        <dbReference type="RuleBase" id="RU102079"/>
    </source>
</evidence>
<dbReference type="InterPro" id="IPR001079">
    <property type="entry name" value="Galectin_CRD"/>
</dbReference>
<dbReference type="KEGG" id="bdr:105231630"/>
<keyword evidence="1 2" id="KW-0430">Lectin</keyword>
<evidence type="ECO:0000313" key="6">
    <source>
        <dbReference type="RefSeq" id="XP_049306553.1"/>
    </source>
</evidence>
<dbReference type="Proteomes" id="UP001652620">
    <property type="component" value="Chromosome 2"/>
</dbReference>
<dbReference type="AlphaFoldDB" id="A0A034VR22"/>
<evidence type="ECO:0000313" key="5">
    <source>
        <dbReference type="Proteomes" id="UP001652620"/>
    </source>
</evidence>
<dbReference type="Pfam" id="PF00337">
    <property type="entry name" value="Gal-bind_lectin"/>
    <property type="match status" value="1"/>
</dbReference>
<name>A0A034VR22_BACDO</name>
<dbReference type="SMR" id="A0A034VR22"/>
<dbReference type="RefSeq" id="XP_049306553.1">
    <property type="nucleotide sequence ID" value="XM_049450596.1"/>
</dbReference>
<dbReference type="PROSITE" id="PS51304">
    <property type="entry name" value="GALECTIN"/>
    <property type="match status" value="1"/>
</dbReference>
<dbReference type="OrthoDB" id="8443340at2759"/>
<organism evidence="4">
    <name type="scientific">Bactrocera dorsalis</name>
    <name type="common">Oriental fruit fly</name>
    <name type="synonym">Dacus dorsalis</name>
    <dbReference type="NCBI Taxonomy" id="27457"/>
    <lineage>
        <taxon>Eukaryota</taxon>
        <taxon>Metazoa</taxon>
        <taxon>Ecdysozoa</taxon>
        <taxon>Arthropoda</taxon>
        <taxon>Hexapoda</taxon>
        <taxon>Insecta</taxon>
        <taxon>Pterygota</taxon>
        <taxon>Neoptera</taxon>
        <taxon>Endopterygota</taxon>
        <taxon>Diptera</taxon>
        <taxon>Brachycera</taxon>
        <taxon>Muscomorpha</taxon>
        <taxon>Tephritoidea</taxon>
        <taxon>Tephritidae</taxon>
        <taxon>Bactrocera</taxon>
        <taxon>Bactrocera</taxon>
    </lineage>
</organism>
<evidence type="ECO:0000259" key="3">
    <source>
        <dbReference type="PROSITE" id="PS51304"/>
    </source>
</evidence>
<proteinExistence type="predicted"/>
<dbReference type="OMA" id="QFALAYN"/>
<dbReference type="EMBL" id="GAKP01013234">
    <property type="protein sequence ID" value="JAC45718.1"/>
    <property type="molecule type" value="Transcribed_RNA"/>
</dbReference>
<dbReference type="GO" id="GO:0030246">
    <property type="term" value="F:carbohydrate binding"/>
    <property type="evidence" value="ECO:0007669"/>
    <property type="project" value="UniProtKB-UniRule"/>
</dbReference>
<keyword evidence="5" id="KW-1185">Reference proteome</keyword>
<sequence length="179" mass="20799">MSSTKFIAILPQPTQPGDKIQISGRISDHAEKFSINFANEVNENPQSITYSFNWDLANKMLIEDYKEDDEWKNRIETEFDTFDGRFKNKAINDSISNRFIDNNTIADTTDTFPHSYSLLEPEFALEFAFQDDGIYVYLVSEDGRNLVTHYQPEIDFQFIESVQVCDDVEKVTQLTFSYN</sequence>
<reference evidence="4" key="1">
    <citation type="journal article" date="2014" name="BMC Genomics">
        <title>Characterizing the developmental transcriptome of the oriental fruit fly, Bactrocera dorsalis (Diptera: Tephritidae) through comparative genomic analysis with Drosophila melanogaster utilizing modENCODE datasets.</title>
        <authorList>
            <person name="Geib S.M."/>
            <person name="Calla B."/>
            <person name="Hall B."/>
            <person name="Hou S."/>
            <person name="Manoukis N.C."/>
        </authorList>
    </citation>
    <scope>NUCLEOTIDE SEQUENCE</scope>
    <source>
        <strain evidence="4">Punador</strain>
    </source>
</reference>
<reference evidence="5 6" key="2">
    <citation type="submission" date="2025-05" db="UniProtKB">
        <authorList>
            <consortium name="RefSeq"/>
        </authorList>
    </citation>
    <scope>NUCLEOTIDE SEQUENCE [LARGE SCALE GENOMIC DNA]</scope>
    <source>
        <tissue evidence="6">Adult</tissue>
    </source>
</reference>
<accession>A0A034VR22</accession>